<proteinExistence type="predicted"/>
<protein>
    <recommendedName>
        <fullName evidence="3">Phospholipase C/D domain-containing protein</fullName>
    </recommendedName>
</protein>
<organism evidence="2">
    <name type="scientific">marine metagenome</name>
    <dbReference type="NCBI Taxonomy" id="408172"/>
    <lineage>
        <taxon>unclassified sequences</taxon>
        <taxon>metagenomes</taxon>
        <taxon>ecological metagenomes</taxon>
    </lineage>
</organism>
<evidence type="ECO:0008006" key="3">
    <source>
        <dbReference type="Google" id="ProtNLM"/>
    </source>
</evidence>
<accession>A0A381ZIR1</accession>
<feature type="non-terminal residue" evidence="2">
    <location>
        <position position="1"/>
    </location>
</feature>
<evidence type="ECO:0000256" key="1">
    <source>
        <dbReference type="SAM" id="Phobius"/>
    </source>
</evidence>
<feature type="transmembrane region" description="Helical" evidence="1">
    <location>
        <begin position="85"/>
        <end position="111"/>
    </location>
</feature>
<name>A0A381ZIR1_9ZZZZ</name>
<dbReference type="AlphaFoldDB" id="A0A381ZIR1"/>
<feature type="transmembrane region" description="Helical" evidence="1">
    <location>
        <begin position="28"/>
        <end position="50"/>
    </location>
</feature>
<sequence length="157" mass="17897">VPDLISHAASAYLFRNLTPKLRVCQKQFFILVLLGVFLPDLISRGAMVLAPDFLFIAQYFHTPFACFFQSLIITCFFIQSQKVIVFLALTTGWILHQGFDVMQGVLGPGYYFILWPLSYNSFSFGVFPDSAWYYVAFLTTLMAILTSKALIKKLKKK</sequence>
<reference evidence="2" key="1">
    <citation type="submission" date="2018-05" db="EMBL/GenBank/DDBJ databases">
        <authorList>
            <person name="Lanie J.A."/>
            <person name="Ng W.-L."/>
            <person name="Kazmierczak K.M."/>
            <person name="Andrzejewski T.M."/>
            <person name="Davidsen T.M."/>
            <person name="Wayne K.J."/>
            <person name="Tettelin H."/>
            <person name="Glass J.I."/>
            <person name="Rusch D."/>
            <person name="Podicherti R."/>
            <person name="Tsui H.-C.T."/>
            <person name="Winkler M.E."/>
        </authorList>
    </citation>
    <scope>NUCLEOTIDE SEQUENCE</scope>
</reference>
<dbReference type="EMBL" id="UINC01021487">
    <property type="protein sequence ID" value="SVA89130.1"/>
    <property type="molecule type" value="Genomic_DNA"/>
</dbReference>
<keyword evidence="1" id="KW-1133">Transmembrane helix</keyword>
<feature type="transmembrane region" description="Helical" evidence="1">
    <location>
        <begin position="131"/>
        <end position="151"/>
    </location>
</feature>
<keyword evidence="1" id="KW-0472">Membrane</keyword>
<keyword evidence="1" id="KW-0812">Transmembrane</keyword>
<evidence type="ECO:0000313" key="2">
    <source>
        <dbReference type="EMBL" id="SVA89130.1"/>
    </source>
</evidence>
<feature type="transmembrane region" description="Helical" evidence="1">
    <location>
        <begin position="56"/>
        <end position="78"/>
    </location>
</feature>
<gene>
    <name evidence="2" type="ORF">METZ01_LOCUS141984</name>
</gene>